<evidence type="ECO:0000313" key="1">
    <source>
        <dbReference type="EMBL" id="OGZ08236.1"/>
    </source>
</evidence>
<reference evidence="1 2" key="1">
    <citation type="journal article" date="2016" name="Nat. Commun.">
        <title>Thousands of microbial genomes shed light on interconnected biogeochemical processes in an aquifer system.</title>
        <authorList>
            <person name="Anantharaman K."/>
            <person name="Brown C.T."/>
            <person name="Hug L.A."/>
            <person name="Sharon I."/>
            <person name="Castelle C.J."/>
            <person name="Probst A.J."/>
            <person name="Thomas B.C."/>
            <person name="Singh A."/>
            <person name="Wilkins M.J."/>
            <person name="Karaoz U."/>
            <person name="Brodie E.L."/>
            <person name="Williams K.H."/>
            <person name="Hubbard S.S."/>
            <person name="Banfield J.F."/>
        </authorList>
    </citation>
    <scope>NUCLEOTIDE SEQUENCE [LARGE SCALE GENOMIC DNA]</scope>
</reference>
<dbReference type="AlphaFoldDB" id="A0A1G2D3K9"/>
<protein>
    <submittedName>
        <fullName evidence="1">Uncharacterized protein</fullName>
    </submittedName>
</protein>
<accession>A0A1G2D3K9</accession>
<gene>
    <name evidence="1" type="ORF">A3D65_02680</name>
</gene>
<evidence type="ECO:0000313" key="2">
    <source>
        <dbReference type="Proteomes" id="UP000177996"/>
    </source>
</evidence>
<organism evidence="1 2">
    <name type="scientific">Candidatus Lloydbacteria bacterium RIFCSPHIGHO2_02_FULL_50_13</name>
    <dbReference type="NCBI Taxonomy" id="1798661"/>
    <lineage>
        <taxon>Bacteria</taxon>
        <taxon>Candidatus Lloydiibacteriota</taxon>
    </lineage>
</organism>
<dbReference type="EMBL" id="MHLL01000039">
    <property type="protein sequence ID" value="OGZ08236.1"/>
    <property type="molecule type" value="Genomic_DNA"/>
</dbReference>
<comment type="caution">
    <text evidence="1">The sequence shown here is derived from an EMBL/GenBank/DDBJ whole genome shotgun (WGS) entry which is preliminary data.</text>
</comment>
<name>A0A1G2D3K9_9BACT</name>
<dbReference type="Proteomes" id="UP000177996">
    <property type="component" value="Unassembled WGS sequence"/>
</dbReference>
<proteinExistence type="predicted"/>
<sequence length="125" mass="14582">MKKHNNDFLFYAGREKGADKQAYFELIEYVDKVYSSAIIAIVVEEAKFSFSPPTRQSHFIQVNYLTNAVARVGNEVLDFNLKFSNEEAEMYVYGRCRICNEDVRCHKRDSGEKVGGKLPRRECRW</sequence>